<name>A0A402D624_9BACT</name>
<dbReference type="CDD" id="cd21141">
    <property type="entry name" value="Cas6_III-like"/>
    <property type="match status" value="1"/>
</dbReference>
<dbReference type="KEGG" id="ccot:CCAX7_35780"/>
<evidence type="ECO:0000313" key="1">
    <source>
        <dbReference type="EMBL" id="BDI31527.1"/>
    </source>
</evidence>
<dbReference type="Gene3D" id="3.30.70.1890">
    <property type="match status" value="1"/>
</dbReference>
<protein>
    <submittedName>
        <fullName evidence="1">Uncharacterized protein</fullName>
    </submittedName>
</protein>
<organism evidence="1 2">
    <name type="scientific">Capsulimonas corticalis</name>
    <dbReference type="NCBI Taxonomy" id="2219043"/>
    <lineage>
        <taxon>Bacteria</taxon>
        <taxon>Bacillati</taxon>
        <taxon>Armatimonadota</taxon>
        <taxon>Armatimonadia</taxon>
        <taxon>Capsulimonadales</taxon>
        <taxon>Capsulimonadaceae</taxon>
        <taxon>Capsulimonas</taxon>
    </lineage>
</organism>
<keyword evidence="2" id="KW-1185">Reference proteome</keyword>
<gene>
    <name evidence="1" type="ORF">CCAX7_35780</name>
</gene>
<dbReference type="AlphaFoldDB" id="A0A402D624"/>
<proteinExistence type="predicted"/>
<dbReference type="Pfam" id="PF10040">
    <property type="entry name" value="CRISPR_Cas6"/>
    <property type="match status" value="1"/>
</dbReference>
<dbReference type="InterPro" id="IPR045747">
    <property type="entry name" value="CRISPR-assoc_prot_Cas6_N_sf"/>
</dbReference>
<reference evidence="1 2" key="1">
    <citation type="journal article" date="2019" name="Int. J. Syst. Evol. Microbiol.">
        <title>Capsulimonas corticalis gen. nov., sp. nov., an aerobic capsulated bacterium, of a novel bacterial order, Capsulimonadales ord. nov., of the class Armatimonadia of the phylum Armatimonadetes.</title>
        <authorList>
            <person name="Li J."/>
            <person name="Kudo C."/>
            <person name="Tonouchi A."/>
        </authorList>
    </citation>
    <scope>NUCLEOTIDE SEQUENCE [LARGE SCALE GENOMIC DNA]</scope>
    <source>
        <strain evidence="1 2">AX-7</strain>
    </source>
</reference>
<sequence>MRFTLIGDPASSPFEHARGIHALVLGWIASADQESAKELHDANQLKPLTIGPLIQLGAGGKHIFDVCLLSEWLEPLIRTGARNTDRVILGRSQYHLSTSVQAVSRISWEDLLDRAEPVSCWRIRLHTPTAHHAVGTIRKSIIVPSPEYYFGSWIARWNMCAPFSFDPNLRDLIAERVAVSDCCGHTERITYGRRQVAIGFVGTVAFELLQPQSVPPPARAALDALVRYASFCGTGVGSLRGMGQTAVADTIT</sequence>
<evidence type="ECO:0000313" key="2">
    <source>
        <dbReference type="Proteomes" id="UP000287394"/>
    </source>
</evidence>
<dbReference type="EMBL" id="AP025739">
    <property type="protein sequence ID" value="BDI31527.1"/>
    <property type="molecule type" value="Genomic_DNA"/>
</dbReference>
<dbReference type="InterPro" id="IPR019267">
    <property type="entry name" value="CRISPR-assoc_Cas6_C"/>
</dbReference>
<accession>A0A402D624</accession>
<dbReference type="Gene3D" id="3.30.70.1900">
    <property type="match status" value="1"/>
</dbReference>
<dbReference type="Proteomes" id="UP000287394">
    <property type="component" value="Chromosome"/>
</dbReference>